<gene>
    <name evidence="7" type="ORF">MCYG_03657</name>
</gene>
<dbReference type="OMA" id="CLHRNEE"/>
<dbReference type="RefSeq" id="XP_002848151.1">
    <property type="nucleotide sequence ID" value="XM_002848105.1"/>
</dbReference>
<keyword evidence="8" id="KW-1185">Reference proteome</keyword>
<organism evidence="7 8">
    <name type="scientific">Arthroderma otae (strain ATCC MYA-4605 / CBS 113480)</name>
    <name type="common">Microsporum canis</name>
    <dbReference type="NCBI Taxonomy" id="554155"/>
    <lineage>
        <taxon>Eukaryota</taxon>
        <taxon>Fungi</taxon>
        <taxon>Dikarya</taxon>
        <taxon>Ascomycota</taxon>
        <taxon>Pezizomycotina</taxon>
        <taxon>Eurotiomycetes</taxon>
        <taxon>Eurotiomycetidae</taxon>
        <taxon>Onygenales</taxon>
        <taxon>Arthrodermataceae</taxon>
        <taxon>Microsporum</taxon>
    </lineage>
</organism>
<comment type="cofactor">
    <cofactor evidence="1">
        <name>heme</name>
        <dbReference type="ChEBI" id="CHEBI:30413"/>
    </cofactor>
</comment>
<dbReference type="CDD" id="cd11059">
    <property type="entry name" value="CYP_fungal"/>
    <property type="match status" value="1"/>
</dbReference>
<dbReference type="VEuPathDB" id="FungiDB:MCYG_03657"/>
<keyword evidence="6" id="KW-0503">Monooxygenase</keyword>
<dbReference type="AlphaFoldDB" id="C5FJH7"/>
<evidence type="ECO:0000256" key="5">
    <source>
        <dbReference type="ARBA" id="ARBA00023004"/>
    </source>
</evidence>
<evidence type="ECO:0000256" key="6">
    <source>
        <dbReference type="RuleBase" id="RU000461"/>
    </source>
</evidence>
<dbReference type="GO" id="GO:0004497">
    <property type="term" value="F:monooxygenase activity"/>
    <property type="evidence" value="ECO:0007669"/>
    <property type="project" value="UniProtKB-KW"/>
</dbReference>
<name>C5FJH7_ARTOC</name>
<keyword evidence="5 6" id="KW-0408">Iron</keyword>
<dbReference type="GO" id="GO:0016705">
    <property type="term" value="F:oxidoreductase activity, acting on paired donors, with incorporation or reduction of molecular oxygen"/>
    <property type="evidence" value="ECO:0007669"/>
    <property type="project" value="InterPro"/>
</dbReference>
<dbReference type="InterPro" id="IPR001128">
    <property type="entry name" value="Cyt_P450"/>
</dbReference>
<comment type="similarity">
    <text evidence="2 6">Belongs to the cytochrome P450 family.</text>
</comment>
<evidence type="ECO:0000256" key="4">
    <source>
        <dbReference type="ARBA" id="ARBA00023002"/>
    </source>
</evidence>
<sequence>MPITMSKGLGPNPTRFCIISDSEFFPRSMLAVTISERAWIKWHRWQGTDFEAIAAAFEKNGPYVRLGPTEVATNCKEGFDSAYGVGKRNFDRFSTYNYFINHGTRNMFTSLNAKQHSRRRGRISTVYSRAYIQSSPHFQALLKTMLLGRMMPIFDQASETKAGSVDVLPLLHAYPLDFMSAFVFGLSEGHNLIRDLDYREKWLGIYQVIFMSNAASLLGEFRRITQTLTKFGAHLLPKGYFEIRQLSEDWASSKARRAEQSIQKSYATGEPLAPGELPIVYNAVRNGIAQENGVEKSFTPSDEQFRELASECNDQIGIAFSYLFYELSRHPTAQDDLRQELLSLPAPFYLDHSQSPSQQELPPPEDLQRLPFLNAVIRESLRLRNSPPGMDPRVTPQGCLSDIGPYKNIPPGVRIGAYTHLLHRSSDLYDDPLVWNPYRWLKKNGQYTDGKNKALFSFSGGSRGCIGQHIGMELMRNALAAVYTNYKTTVADESEYPGNNGFVAGDGTEKIWIEFRKLEQL</sequence>
<dbReference type="eggNOG" id="KOG0157">
    <property type="taxonomic scope" value="Eukaryota"/>
</dbReference>
<dbReference type="HOGENOM" id="CLU_001570_14_2_1"/>
<evidence type="ECO:0000256" key="1">
    <source>
        <dbReference type="ARBA" id="ARBA00001971"/>
    </source>
</evidence>
<dbReference type="Gene3D" id="1.10.630.10">
    <property type="entry name" value="Cytochrome P450"/>
    <property type="match status" value="1"/>
</dbReference>
<dbReference type="InterPro" id="IPR017972">
    <property type="entry name" value="Cyt_P450_CS"/>
</dbReference>
<accession>C5FJH7</accession>
<proteinExistence type="inferred from homology"/>
<keyword evidence="3 6" id="KW-0479">Metal-binding</keyword>
<reference evidence="8" key="1">
    <citation type="journal article" date="2012" name="MBio">
        <title>Comparative genome analysis of Trichophyton rubrum and related dermatophytes reveals candidate genes involved in infection.</title>
        <authorList>
            <person name="Martinez D.A."/>
            <person name="Oliver B.G."/>
            <person name="Graeser Y."/>
            <person name="Goldberg J.M."/>
            <person name="Li W."/>
            <person name="Martinez-Rossi N.M."/>
            <person name="Monod M."/>
            <person name="Shelest E."/>
            <person name="Barton R.C."/>
            <person name="Birch E."/>
            <person name="Brakhage A.A."/>
            <person name="Chen Z."/>
            <person name="Gurr S.J."/>
            <person name="Heiman D."/>
            <person name="Heitman J."/>
            <person name="Kosti I."/>
            <person name="Rossi A."/>
            <person name="Saif S."/>
            <person name="Samalova M."/>
            <person name="Saunders C.W."/>
            <person name="Shea T."/>
            <person name="Summerbell R.C."/>
            <person name="Xu J."/>
            <person name="Young S."/>
            <person name="Zeng Q."/>
            <person name="Birren B.W."/>
            <person name="Cuomo C.A."/>
            <person name="White T.C."/>
        </authorList>
    </citation>
    <scope>NUCLEOTIDE SEQUENCE [LARGE SCALE GENOMIC DNA]</scope>
    <source>
        <strain evidence="8">ATCC MYA-4605 / CBS 113480</strain>
    </source>
</reference>
<dbReference type="PANTHER" id="PTHR24305:SF166">
    <property type="entry name" value="CYTOCHROME P450 12A4, MITOCHONDRIAL-RELATED"/>
    <property type="match status" value="1"/>
</dbReference>
<dbReference type="InterPro" id="IPR050121">
    <property type="entry name" value="Cytochrome_P450_monoxygenase"/>
</dbReference>
<keyword evidence="4 6" id="KW-0560">Oxidoreductase</keyword>
<dbReference type="Proteomes" id="UP000002035">
    <property type="component" value="Unassembled WGS sequence"/>
</dbReference>
<dbReference type="GO" id="GO:0005506">
    <property type="term" value="F:iron ion binding"/>
    <property type="evidence" value="ECO:0007669"/>
    <property type="project" value="InterPro"/>
</dbReference>
<dbReference type="PROSITE" id="PS00086">
    <property type="entry name" value="CYTOCHROME_P450"/>
    <property type="match status" value="1"/>
</dbReference>
<dbReference type="InterPro" id="IPR036396">
    <property type="entry name" value="Cyt_P450_sf"/>
</dbReference>
<dbReference type="STRING" id="554155.C5FJH7"/>
<dbReference type="EMBL" id="DS995703">
    <property type="protein sequence ID" value="EEQ30838.1"/>
    <property type="molecule type" value="Genomic_DNA"/>
</dbReference>
<evidence type="ECO:0000256" key="2">
    <source>
        <dbReference type="ARBA" id="ARBA00010617"/>
    </source>
</evidence>
<dbReference type="OrthoDB" id="4173034at2759"/>
<evidence type="ECO:0000256" key="3">
    <source>
        <dbReference type="ARBA" id="ARBA00022723"/>
    </source>
</evidence>
<dbReference type="Pfam" id="PF00067">
    <property type="entry name" value="p450"/>
    <property type="match status" value="1"/>
</dbReference>
<evidence type="ECO:0008006" key="9">
    <source>
        <dbReference type="Google" id="ProtNLM"/>
    </source>
</evidence>
<keyword evidence="6" id="KW-0349">Heme</keyword>
<evidence type="ECO:0000313" key="8">
    <source>
        <dbReference type="Proteomes" id="UP000002035"/>
    </source>
</evidence>
<dbReference type="PANTHER" id="PTHR24305">
    <property type="entry name" value="CYTOCHROME P450"/>
    <property type="match status" value="1"/>
</dbReference>
<dbReference type="GO" id="GO:0020037">
    <property type="term" value="F:heme binding"/>
    <property type="evidence" value="ECO:0007669"/>
    <property type="project" value="InterPro"/>
</dbReference>
<dbReference type="GeneID" id="9229475"/>
<dbReference type="SUPFAM" id="SSF48264">
    <property type="entry name" value="Cytochrome P450"/>
    <property type="match status" value="1"/>
</dbReference>
<evidence type="ECO:0000313" key="7">
    <source>
        <dbReference type="EMBL" id="EEQ30838.1"/>
    </source>
</evidence>
<protein>
    <recommendedName>
        <fullName evidence="9">Cytochrome P450</fullName>
    </recommendedName>
</protein>